<keyword evidence="26" id="KW-1185">Reference proteome</keyword>
<dbReference type="PANTHER" id="PTHR42853">
    <property type="entry name" value="ACETYL-COENZYME A CARBOXYLASE CARBOXYL TRANSFERASE SUBUNIT ALPHA"/>
    <property type="match status" value="1"/>
</dbReference>
<dbReference type="RefSeq" id="WP_061983619.1">
    <property type="nucleotide sequence ID" value="NZ_FOPQ01000004.1"/>
</dbReference>
<feature type="binding site" evidence="20">
    <location>
        <position position="39"/>
    </location>
    <ligand>
        <name>Zn(2+)</name>
        <dbReference type="ChEBI" id="CHEBI:29105"/>
    </ligand>
</feature>
<evidence type="ECO:0000256" key="7">
    <source>
        <dbReference type="ARBA" id="ARBA00022516"/>
    </source>
</evidence>
<feature type="zinc finger region" description="C4-type" evidence="20">
    <location>
        <begin position="20"/>
        <end position="42"/>
    </location>
</feature>
<dbReference type="Proteomes" id="UP000186883">
    <property type="component" value="Unassembled WGS sequence"/>
</dbReference>
<feature type="binding site" evidence="20">
    <location>
        <position position="23"/>
    </location>
    <ligand>
        <name>Zn(2+)</name>
        <dbReference type="ChEBI" id="CHEBI:29105"/>
    </ligand>
</feature>
<evidence type="ECO:0000256" key="19">
    <source>
        <dbReference type="HAMAP-Rule" id="MF_00823"/>
    </source>
</evidence>
<evidence type="ECO:0000256" key="10">
    <source>
        <dbReference type="ARBA" id="ARBA00022741"/>
    </source>
</evidence>
<keyword evidence="8 19" id="KW-0808">Transferase</keyword>
<evidence type="ECO:0000259" key="21">
    <source>
        <dbReference type="PROSITE" id="PS50980"/>
    </source>
</evidence>
<dbReference type="Pfam" id="PF03255">
    <property type="entry name" value="ACCA"/>
    <property type="match status" value="1"/>
</dbReference>
<accession>A0A154MWN8</accession>
<evidence type="ECO:0000313" key="23">
    <source>
        <dbReference type="EMBL" id="KZB88353.1"/>
    </source>
</evidence>
<evidence type="ECO:0000256" key="5">
    <source>
        <dbReference type="ARBA" id="ARBA00011664"/>
    </source>
</evidence>
<dbReference type="NCBIfam" id="TIGR00515">
    <property type="entry name" value="accD"/>
    <property type="match status" value="1"/>
</dbReference>
<evidence type="ECO:0000256" key="4">
    <source>
        <dbReference type="ARBA" id="ARBA00010284"/>
    </source>
</evidence>
<name>A0A154MWN8_9PSEU</name>
<dbReference type="HAMAP" id="MF_00823">
    <property type="entry name" value="AcetylCoA_CT_alpha"/>
    <property type="match status" value="1"/>
</dbReference>
<feature type="domain" description="CoA carboxyltransferase C-terminal" evidence="22">
    <location>
        <begin position="289"/>
        <end position="534"/>
    </location>
</feature>
<comment type="subunit">
    <text evidence="5">Acetyl-CoA carboxylase is a heterotetramer composed of biotin carboxyl carrier protein (AccB), biotin carboxylase (AccC) and two subunits of ACCase subunit beta/alpha.</text>
</comment>
<comment type="cofactor">
    <cofactor evidence="20">
        <name>Zn(2+)</name>
        <dbReference type="ChEBI" id="CHEBI:29105"/>
    </cofactor>
    <text evidence="20">Binds 1 zinc ion per subunit.</text>
</comment>
<comment type="similarity">
    <text evidence="20">Belongs to the AccD/PCCB family.</text>
</comment>
<keyword evidence="9 20" id="KW-0479">Metal-binding</keyword>
<dbReference type="EC" id="2.1.3.15" evidence="19"/>
<keyword evidence="13 20" id="KW-0862">Zinc</keyword>
<dbReference type="UniPathway" id="UPA00655">
    <property type="reaction ID" value="UER00711"/>
</dbReference>
<dbReference type="Pfam" id="PF01039">
    <property type="entry name" value="Carboxyl_trans"/>
    <property type="match status" value="1"/>
</dbReference>
<evidence type="ECO:0000256" key="13">
    <source>
        <dbReference type="ARBA" id="ARBA00022833"/>
    </source>
</evidence>
<reference evidence="24 26" key="2">
    <citation type="submission" date="2016-11" db="EMBL/GenBank/DDBJ databases">
        <title>Genome sequencing of Amycolatopsis regifaucium.</title>
        <authorList>
            <person name="Mayilraj S."/>
            <person name="Kaur N."/>
        </authorList>
    </citation>
    <scope>NUCLEOTIDE SEQUENCE [LARGE SCALE GENOMIC DNA]</scope>
    <source>
        <strain evidence="24 26">GY080</strain>
    </source>
</reference>
<evidence type="ECO:0000256" key="1">
    <source>
        <dbReference type="ARBA" id="ARBA00004496"/>
    </source>
</evidence>
<dbReference type="GO" id="GO:2001295">
    <property type="term" value="P:malonyl-CoA biosynthetic process"/>
    <property type="evidence" value="ECO:0007669"/>
    <property type="project" value="UniProtKB-UniRule"/>
</dbReference>
<feature type="binding site" evidence="20">
    <location>
        <position position="20"/>
    </location>
    <ligand>
        <name>Zn(2+)</name>
        <dbReference type="ChEBI" id="CHEBI:29105"/>
    </ligand>
</feature>
<dbReference type="InterPro" id="IPR000438">
    <property type="entry name" value="Acetyl_CoA_COase_Trfase_b_su"/>
</dbReference>
<dbReference type="GO" id="GO:0008270">
    <property type="term" value="F:zinc ion binding"/>
    <property type="evidence" value="ECO:0007669"/>
    <property type="project" value="UniProtKB-UniRule"/>
</dbReference>
<dbReference type="EMBL" id="LQCI01000002">
    <property type="protein sequence ID" value="KZB88353.1"/>
    <property type="molecule type" value="Genomic_DNA"/>
</dbReference>
<comment type="catalytic activity">
    <reaction evidence="18 19">
        <text>N(6)-carboxybiotinyl-L-lysyl-[protein] + acetyl-CoA = N(6)-biotinyl-L-lysyl-[protein] + malonyl-CoA</text>
        <dbReference type="Rhea" id="RHEA:54728"/>
        <dbReference type="Rhea" id="RHEA-COMP:10505"/>
        <dbReference type="Rhea" id="RHEA-COMP:10506"/>
        <dbReference type="ChEBI" id="CHEBI:57288"/>
        <dbReference type="ChEBI" id="CHEBI:57384"/>
        <dbReference type="ChEBI" id="CHEBI:83144"/>
        <dbReference type="ChEBI" id="CHEBI:83145"/>
        <dbReference type="EC" id="2.1.3.15"/>
    </reaction>
</comment>
<dbReference type="PRINTS" id="PR01070">
    <property type="entry name" value="ACCCTRFRASEB"/>
</dbReference>
<evidence type="ECO:0000256" key="20">
    <source>
        <dbReference type="HAMAP-Rule" id="MF_01395"/>
    </source>
</evidence>
<keyword evidence="10 19" id="KW-0547">Nucleotide-binding</keyword>
<evidence type="ECO:0000256" key="17">
    <source>
        <dbReference type="ARBA" id="ARBA00025280"/>
    </source>
</evidence>
<keyword evidence="16 19" id="KW-0275">Fatty acid biosynthesis</keyword>
<dbReference type="InterPro" id="IPR041010">
    <property type="entry name" value="Znf-ACC"/>
</dbReference>
<dbReference type="OrthoDB" id="9772975at2"/>
<dbReference type="InterPro" id="IPR034733">
    <property type="entry name" value="AcCoA_carboxyl_beta"/>
</dbReference>
<feature type="binding site" evidence="20">
    <location>
        <position position="42"/>
    </location>
    <ligand>
        <name>Zn(2+)</name>
        <dbReference type="ChEBI" id="CHEBI:29105"/>
    </ligand>
</feature>
<evidence type="ECO:0000256" key="9">
    <source>
        <dbReference type="ARBA" id="ARBA00022723"/>
    </source>
</evidence>
<dbReference type="HAMAP" id="MF_01395">
    <property type="entry name" value="AcetylCoA_CT_beta"/>
    <property type="match status" value="1"/>
</dbReference>
<reference evidence="23 25" key="1">
    <citation type="submission" date="2015-12" db="EMBL/GenBank/DDBJ databases">
        <title>Amycolatopsis regifaucium genome sequencing and assembly.</title>
        <authorList>
            <person name="Mayilraj S."/>
        </authorList>
    </citation>
    <scope>NUCLEOTIDE SEQUENCE [LARGE SCALE GENOMIC DNA]</scope>
    <source>
        <strain evidence="23 25">GY080</strain>
    </source>
</reference>
<dbReference type="Proteomes" id="UP000076321">
    <property type="component" value="Unassembled WGS sequence"/>
</dbReference>
<dbReference type="PROSITE" id="PS50989">
    <property type="entry name" value="COA_CT_CTER"/>
    <property type="match status" value="1"/>
</dbReference>
<dbReference type="SUPFAM" id="SSF52096">
    <property type="entry name" value="ClpP/crotonase"/>
    <property type="match status" value="2"/>
</dbReference>
<dbReference type="EMBL" id="LOBU02000001">
    <property type="protein sequence ID" value="OKA11464.1"/>
    <property type="molecule type" value="Genomic_DNA"/>
</dbReference>
<sequence>MSSQTAERATGGETARWLRCAGCGTVLYARRVERELGVCPDCGHHHRLAAAERIRGLLDEGSVVPIEADLVDADPLNFTDRVAYPDRRAAARAATGLREAVVCARGTVDGHPAVLAVMDFRFLGGSLGGAVGELITRAGEVALRRREPFVIVSASGGARMQEGPLSLMQMAKTSQLIGRLDEAGVLVVSIVTDPTFGGVAASYVTLADVILAEPGARLGFAGPRVIEQTISRPLPPGFQTAEFLMAHGLIDAVLPRAELRARLASLLAVTAKAGAPSSSTVDFDGVVRNPDALPEVDPWVAVRDARDITRPTASDYLGRLCADFVELRGDRLGKDCPAILGGLGLLDGEPVMVIGVRKGHSAAELTAADFGMASPAGYRKAARLMRLAEKLGIPVVTLIDTPGAAAGIEAEEHGQAYAISESIRLMAGLGVPTVAVITSEGGSGGALALATADEVLMFGGAVYSVISAEGCAAILFGDAAKAPVAARAMRVDARQLLGLGIVDGVIPEPDGGTQADHDAAARSLRTALTAALRRLRELDPDVRSRRRYERFRAFADH</sequence>
<evidence type="ECO:0000256" key="14">
    <source>
        <dbReference type="ARBA" id="ARBA00022840"/>
    </source>
</evidence>
<dbReference type="InterPro" id="IPR001095">
    <property type="entry name" value="Acetyl_CoA_COase_a_su"/>
</dbReference>
<evidence type="ECO:0000256" key="6">
    <source>
        <dbReference type="ARBA" id="ARBA00022490"/>
    </source>
</evidence>
<comment type="similarity">
    <text evidence="4">In the N-terminal section; belongs to the AccD/PCCB family.</text>
</comment>
<dbReference type="InterPro" id="IPR011762">
    <property type="entry name" value="COA_CT_N"/>
</dbReference>
<evidence type="ECO:0000256" key="2">
    <source>
        <dbReference type="ARBA" id="ARBA00004956"/>
    </source>
</evidence>
<dbReference type="GO" id="GO:0003989">
    <property type="term" value="F:acetyl-CoA carboxylase activity"/>
    <property type="evidence" value="ECO:0007669"/>
    <property type="project" value="InterPro"/>
</dbReference>
<comment type="function">
    <text evidence="17 20">Component of the acetyl coenzyme A carboxylase (ACC) complex. Biotin carboxylase (BC) catalyzes the carboxylation of biotin on its carrier protein (BCCP) and then the CO(2) group is transferred by the transcarboxylase to acetyl-CoA to form malonyl-CoA.</text>
</comment>
<keyword evidence="12 19" id="KW-0276">Fatty acid metabolism</keyword>
<dbReference type="PANTHER" id="PTHR42853:SF3">
    <property type="entry name" value="ACETYL-COENZYME A CARBOXYLASE CARBOXYL TRANSFERASE SUBUNIT ALPHA, CHLOROPLASTIC"/>
    <property type="match status" value="1"/>
</dbReference>
<dbReference type="GO" id="GO:0016743">
    <property type="term" value="F:carboxyl- or carbamoyltransferase activity"/>
    <property type="evidence" value="ECO:0007669"/>
    <property type="project" value="UniProtKB-UniRule"/>
</dbReference>
<comment type="pathway">
    <text evidence="2 19">Lipid metabolism; malonyl-CoA biosynthesis; malonyl-CoA from acetyl-CoA: step 1/1.</text>
</comment>
<organism evidence="23 25">
    <name type="scientific">Amycolatopsis regifaucium</name>
    <dbReference type="NCBI Taxonomy" id="546365"/>
    <lineage>
        <taxon>Bacteria</taxon>
        <taxon>Bacillati</taxon>
        <taxon>Actinomycetota</taxon>
        <taxon>Actinomycetes</taxon>
        <taxon>Pseudonocardiales</taxon>
        <taxon>Pseudonocardiaceae</taxon>
        <taxon>Amycolatopsis</taxon>
    </lineage>
</organism>
<keyword evidence="11 20" id="KW-0863">Zinc-finger</keyword>
<comment type="similarity">
    <text evidence="3">In the C-terminal section; belongs to the AccA family.</text>
</comment>
<comment type="subunit">
    <text evidence="19">Acetyl-CoA carboxylase is a heterohexamer composed of biotin carboxyl carrier protein (AccB), biotin carboxylase (AccC) and two subunits each of ACCase subunit alpha (AccA) and ACCase subunit beta (AccD).</text>
</comment>
<dbReference type="GO" id="GO:0005524">
    <property type="term" value="F:ATP binding"/>
    <property type="evidence" value="ECO:0007669"/>
    <property type="project" value="UniProtKB-KW"/>
</dbReference>
<evidence type="ECO:0000313" key="26">
    <source>
        <dbReference type="Proteomes" id="UP000186883"/>
    </source>
</evidence>
<keyword evidence="7 19" id="KW-0444">Lipid biosynthesis</keyword>
<evidence type="ECO:0000313" key="24">
    <source>
        <dbReference type="EMBL" id="OKA11464.1"/>
    </source>
</evidence>
<proteinExistence type="inferred from homology"/>
<protein>
    <recommendedName>
        <fullName evidence="19 20">Multifunctional fusion protein</fullName>
    </recommendedName>
    <domain>
        <recommendedName>
            <fullName evidence="19">Acetyl-coenzyme A carboxylase carboxyl transferase subunit alpha</fullName>
            <shortName evidence="19">ACCase subunit alpha</shortName>
            <shortName evidence="19">Acetyl-CoA carboxylase carboxyltransferase subunit alpha</shortName>
            <ecNumber evidence="19">2.1.3.15</ecNumber>
        </recommendedName>
    </domain>
    <domain>
        <recommendedName>
            <fullName evidence="20">Acetyl-coenzyme A carboxylase carboxyl transferase subunit beta</fullName>
            <shortName evidence="20">ACCase subunit beta</shortName>
            <shortName evidence="20">Acetyl-CoA carboxylase carboxyltransferase subunit beta</shortName>
        </recommendedName>
    </domain>
</protein>
<dbReference type="NCBIfam" id="NF041504">
    <property type="entry name" value="AccA_sub"/>
    <property type="match status" value="1"/>
</dbReference>
<keyword evidence="14 19" id="KW-0067">ATP-binding</keyword>
<dbReference type="Gene3D" id="3.90.226.10">
    <property type="entry name" value="2-enoyl-CoA Hydratase, Chain A, domain 1"/>
    <property type="match status" value="2"/>
</dbReference>
<evidence type="ECO:0000256" key="11">
    <source>
        <dbReference type="ARBA" id="ARBA00022771"/>
    </source>
</evidence>
<dbReference type="Pfam" id="PF17848">
    <property type="entry name" value="Zn_ribbon_ACC"/>
    <property type="match status" value="1"/>
</dbReference>
<comment type="function">
    <text evidence="19">Component of the acetyl coenzyme A carboxylase (ACC) complex. First, biotin carboxylase catalyzes the carboxylation of biotin on its carrier protein (BCCP) and then the CO(2) group is transferred by the carboxyltransferase to acetyl-CoA to form malonyl-CoA.</text>
</comment>
<keyword evidence="15 19" id="KW-0443">Lipid metabolism</keyword>
<keyword evidence="6 19" id="KW-0963">Cytoplasm</keyword>
<evidence type="ECO:0000256" key="18">
    <source>
        <dbReference type="ARBA" id="ARBA00049152"/>
    </source>
</evidence>
<feature type="domain" description="CoA carboxyltransferase N-terminal" evidence="21">
    <location>
        <begin position="16"/>
        <end position="285"/>
    </location>
</feature>
<evidence type="ECO:0000256" key="16">
    <source>
        <dbReference type="ARBA" id="ARBA00023160"/>
    </source>
</evidence>
<evidence type="ECO:0000256" key="8">
    <source>
        <dbReference type="ARBA" id="ARBA00022679"/>
    </source>
</evidence>
<gene>
    <name evidence="19" type="primary">accA</name>
    <name evidence="20" type="synonym">accD</name>
    <name evidence="24" type="ORF">ATP06_0201010</name>
    <name evidence="23" type="ORF">AVL48_20620</name>
</gene>
<dbReference type="GO" id="GO:0009317">
    <property type="term" value="C:acetyl-CoA carboxylase complex"/>
    <property type="evidence" value="ECO:0007669"/>
    <property type="project" value="InterPro"/>
</dbReference>
<dbReference type="PROSITE" id="PS50980">
    <property type="entry name" value="COA_CT_NTER"/>
    <property type="match status" value="1"/>
</dbReference>
<comment type="subcellular location">
    <subcellularLocation>
        <location evidence="1 19">Cytoplasm</location>
    </subcellularLocation>
</comment>
<evidence type="ECO:0000313" key="25">
    <source>
        <dbReference type="Proteomes" id="UP000076321"/>
    </source>
</evidence>
<dbReference type="InterPro" id="IPR029045">
    <property type="entry name" value="ClpP/crotonase-like_dom_sf"/>
</dbReference>
<comment type="similarity">
    <text evidence="19">Belongs to the AccA family.</text>
</comment>
<evidence type="ECO:0000256" key="15">
    <source>
        <dbReference type="ARBA" id="ARBA00023098"/>
    </source>
</evidence>
<evidence type="ECO:0000259" key="22">
    <source>
        <dbReference type="PROSITE" id="PS50989"/>
    </source>
</evidence>
<comment type="caution">
    <text evidence="23">The sequence shown here is derived from an EMBL/GenBank/DDBJ whole genome shotgun (WGS) entry which is preliminary data.</text>
</comment>
<dbReference type="GO" id="GO:0006633">
    <property type="term" value="P:fatty acid biosynthetic process"/>
    <property type="evidence" value="ECO:0007669"/>
    <property type="project" value="UniProtKB-KW"/>
</dbReference>
<dbReference type="AlphaFoldDB" id="A0A154MWN8"/>
<evidence type="ECO:0000256" key="3">
    <source>
        <dbReference type="ARBA" id="ARBA00006276"/>
    </source>
</evidence>
<dbReference type="InterPro" id="IPR011763">
    <property type="entry name" value="COA_CT_C"/>
</dbReference>
<evidence type="ECO:0000256" key="12">
    <source>
        <dbReference type="ARBA" id="ARBA00022832"/>
    </source>
</evidence>